<comment type="caution">
    <text evidence="4">The sequence shown here is derived from an EMBL/GenBank/DDBJ whole genome shotgun (WGS) entry which is preliminary data.</text>
</comment>
<evidence type="ECO:0000256" key="1">
    <source>
        <dbReference type="ARBA" id="ARBA00022729"/>
    </source>
</evidence>
<gene>
    <name evidence="4" type="ORF">ESU54_10330</name>
</gene>
<protein>
    <submittedName>
        <fullName evidence="4">T9SS type A sorting domain-containing protein</fullName>
    </submittedName>
</protein>
<evidence type="ECO:0000256" key="2">
    <source>
        <dbReference type="SAM" id="SignalP"/>
    </source>
</evidence>
<evidence type="ECO:0000313" key="4">
    <source>
        <dbReference type="EMBL" id="TXD73041.1"/>
    </source>
</evidence>
<dbReference type="InterPro" id="IPR026444">
    <property type="entry name" value="Secre_tail"/>
</dbReference>
<feature type="chain" id="PRO_5022745665" evidence="2">
    <location>
        <begin position="24"/>
        <end position="519"/>
    </location>
</feature>
<reference evidence="4 5" key="1">
    <citation type="submission" date="2019-08" db="EMBL/GenBank/DDBJ databases">
        <title>Genome of Aequorivita antarctica SW49 (type strain).</title>
        <authorList>
            <person name="Bowman J.P."/>
        </authorList>
    </citation>
    <scope>NUCLEOTIDE SEQUENCE [LARGE SCALE GENOMIC DNA]</scope>
    <source>
        <strain evidence="4 5">SW49</strain>
    </source>
</reference>
<keyword evidence="5" id="KW-1185">Reference proteome</keyword>
<dbReference type="AlphaFoldDB" id="A0A5C6YZE7"/>
<dbReference type="NCBIfam" id="TIGR04183">
    <property type="entry name" value="Por_Secre_tail"/>
    <property type="match status" value="1"/>
</dbReference>
<name>A0A5C6YZE7_9FLAO</name>
<accession>A0A5C6YZE7</accession>
<dbReference type="Pfam" id="PF18962">
    <property type="entry name" value="Por_Secre_tail"/>
    <property type="match status" value="1"/>
</dbReference>
<evidence type="ECO:0000259" key="3">
    <source>
        <dbReference type="Pfam" id="PF18962"/>
    </source>
</evidence>
<dbReference type="OrthoDB" id="951108at2"/>
<dbReference type="Proteomes" id="UP000321497">
    <property type="component" value="Unassembled WGS sequence"/>
</dbReference>
<organism evidence="4 5">
    <name type="scientific">Aequorivita antarctica</name>
    <dbReference type="NCBI Taxonomy" id="153266"/>
    <lineage>
        <taxon>Bacteria</taxon>
        <taxon>Pseudomonadati</taxon>
        <taxon>Bacteroidota</taxon>
        <taxon>Flavobacteriia</taxon>
        <taxon>Flavobacteriales</taxon>
        <taxon>Flavobacteriaceae</taxon>
        <taxon>Aequorivita</taxon>
    </lineage>
</organism>
<evidence type="ECO:0000313" key="5">
    <source>
        <dbReference type="Proteomes" id="UP000321497"/>
    </source>
</evidence>
<sequence>MKTQFTMPYLLVMLFLTVTSVFATNPIIAPPSNDLIANAIDIDQGPFPYSELGVNFPEATNTNDTPGGACSVTAAAVWYKFTANSSASVSAVMVNPQSSIVIFFSAPNENVTLATQLTYIDQGSNPCGNGNSSTINTTAGTTYYVFMKNNIISDVLININDAMVPGNDLIANAFNLNWGPDSPYNETEVNFPEATNTNDHTPPNECELSAPGIWYKFTPTKNGNVAAGILNPNGAVVIFYEGPSNANNGMQLTYVDQNNNPCDSNPLANINVTEGLTYYIYMRNLIVSDVAINTTGAFKAPANDLIVNATDIALVSQPLFDETIHFLMATATDDGGQSGCPTGGFDGVWYKITPEITGTIDAFMEGSLPDESAMVFYSAPNANASSGSELTWVDQPTNLCGLFTTASIEAEAGETYYLYAFSVRAAANVTINASAVLGVSQNVLEGFKFYPNPVSNELNLSAKTNIEQVSIYNLLGQQVFSEKMNTPNKTINISNLSKGLYVMTVTSEGNTASFKILKE</sequence>
<dbReference type="EMBL" id="VORT01000006">
    <property type="protein sequence ID" value="TXD73041.1"/>
    <property type="molecule type" value="Genomic_DNA"/>
</dbReference>
<dbReference type="RefSeq" id="WP_111844180.1">
    <property type="nucleotide sequence ID" value="NZ_UEGI01000005.1"/>
</dbReference>
<feature type="domain" description="Secretion system C-terminal sorting" evidence="3">
    <location>
        <begin position="450"/>
        <end position="515"/>
    </location>
</feature>
<proteinExistence type="predicted"/>
<keyword evidence="1 2" id="KW-0732">Signal</keyword>
<feature type="signal peptide" evidence="2">
    <location>
        <begin position="1"/>
        <end position="23"/>
    </location>
</feature>